<proteinExistence type="predicted"/>
<dbReference type="SUPFAM" id="SSF51126">
    <property type="entry name" value="Pectin lyase-like"/>
    <property type="match status" value="1"/>
</dbReference>
<organism evidence="2 3">
    <name type="scientific">Cellvibrio zantedeschiae</name>
    <dbReference type="NCBI Taxonomy" id="1237077"/>
    <lineage>
        <taxon>Bacteria</taxon>
        <taxon>Pseudomonadati</taxon>
        <taxon>Pseudomonadota</taxon>
        <taxon>Gammaproteobacteria</taxon>
        <taxon>Cellvibrionales</taxon>
        <taxon>Cellvibrionaceae</taxon>
        <taxon>Cellvibrio</taxon>
    </lineage>
</organism>
<name>A0ABQ3AXT8_9GAMM</name>
<dbReference type="Proteomes" id="UP000619761">
    <property type="component" value="Unassembled WGS sequence"/>
</dbReference>
<comment type="caution">
    <text evidence="2">The sequence shown here is derived from an EMBL/GenBank/DDBJ whole genome shotgun (WGS) entry which is preliminary data.</text>
</comment>
<dbReference type="SMART" id="SM00710">
    <property type="entry name" value="PbH1"/>
    <property type="match status" value="6"/>
</dbReference>
<sequence length="289" mass="31144">MPAIGGEVIIPAGKYTCATPIILDRDNIIVRGEGAATLLRVADKANIPVFVMGQTVRSPTVTRRYIQVKNLHIDGNRVNQTSECMGGPCSDQFPLRNNGITIRRCEDCVVDNVTVYGAISGGLVTELGCYRLMIRDYTSYDNEFDGFAGYETENSTFSGINLYNNKGAGISTDIHFDNNKFSDVTITNTSTVGIFMRDSSNNSFANVHIRNSKQHGVFLAQVDDDITKPAAGNTFNSLVITGSGGYGILISDASCVNNLFVASQYIDNVKGCYGEAASNLIEGVGAICR</sequence>
<dbReference type="InterPro" id="IPR006626">
    <property type="entry name" value="PbH1"/>
</dbReference>
<keyword evidence="3" id="KW-1185">Reference proteome</keyword>
<dbReference type="Pfam" id="PF13229">
    <property type="entry name" value="Beta_helix"/>
    <property type="match status" value="1"/>
</dbReference>
<dbReference type="EMBL" id="BMYZ01000001">
    <property type="protein sequence ID" value="GGY70792.1"/>
    <property type="molecule type" value="Genomic_DNA"/>
</dbReference>
<reference evidence="3" key="1">
    <citation type="journal article" date="2019" name="Int. J. Syst. Evol. Microbiol.">
        <title>The Global Catalogue of Microorganisms (GCM) 10K type strain sequencing project: providing services to taxonomists for standard genome sequencing and annotation.</title>
        <authorList>
            <consortium name="The Broad Institute Genomics Platform"/>
            <consortium name="The Broad Institute Genome Sequencing Center for Infectious Disease"/>
            <person name="Wu L."/>
            <person name="Ma J."/>
        </authorList>
    </citation>
    <scope>NUCLEOTIDE SEQUENCE [LARGE SCALE GENOMIC DNA]</scope>
    <source>
        <strain evidence="3">KCTC 32239</strain>
    </source>
</reference>
<accession>A0ABQ3AXT8</accession>
<evidence type="ECO:0000259" key="1">
    <source>
        <dbReference type="Pfam" id="PF13229"/>
    </source>
</evidence>
<dbReference type="InterPro" id="IPR011050">
    <property type="entry name" value="Pectin_lyase_fold/virulence"/>
</dbReference>
<evidence type="ECO:0000313" key="2">
    <source>
        <dbReference type="EMBL" id="GGY70792.1"/>
    </source>
</evidence>
<gene>
    <name evidence="2" type="ORF">GCM10011613_14120</name>
</gene>
<evidence type="ECO:0000313" key="3">
    <source>
        <dbReference type="Proteomes" id="UP000619761"/>
    </source>
</evidence>
<protein>
    <recommendedName>
        <fullName evidence="1">Right handed beta helix domain-containing protein</fullName>
    </recommendedName>
</protein>
<dbReference type="InterPro" id="IPR039448">
    <property type="entry name" value="Beta_helix"/>
</dbReference>
<dbReference type="InterPro" id="IPR012334">
    <property type="entry name" value="Pectin_lyas_fold"/>
</dbReference>
<dbReference type="Gene3D" id="2.160.20.10">
    <property type="entry name" value="Single-stranded right-handed beta-helix, Pectin lyase-like"/>
    <property type="match status" value="1"/>
</dbReference>
<feature type="domain" description="Right handed beta helix" evidence="1">
    <location>
        <begin position="98"/>
        <end position="258"/>
    </location>
</feature>